<organism evidence="7 8">
    <name type="scientific">Leifsonia stereocauli</name>
    <dbReference type="NCBI Taxonomy" id="3134136"/>
    <lineage>
        <taxon>Bacteria</taxon>
        <taxon>Bacillati</taxon>
        <taxon>Actinomycetota</taxon>
        <taxon>Actinomycetes</taxon>
        <taxon>Micrococcales</taxon>
        <taxon>Microbacteriaceae</taxon>
        <taxon>Leifsonia</taxon>
    </lineage>
</organism>
<keyword evidence="4" id="KW-0456">Lyase</keyword>
<evidence type="ECO:0000256" key="1">
    <source>
        <dbReference type="ARBA" id="ARBA00001933"/>
    </source>
</evidence>
<evidence type="ECO:0000256" key="2">
    <source>
        <dbReference type="ARBA" id="ARBA00012224"/>
    </source>
</evidence>
<evidence type="ECO:0000259" key="6">
    <source>
        <dbReference type="Pfam" id="PF00155"/>
    </source>
</evidence>
<dbReference type="SUPFAM" id="SSF53383">
    <property type="entry name" value="PLP-dependent transferases"/>
    <property type="match status" value="1"/>
</dbReference>
<dbReference type="EMBL" id="JBCLVG010000003">
    <property type="protein sequence ID" value="MEN1948162.1"/>
    <property type="molecule type" value="Genomic_DNA"/>
</dbReference>
<comment type="similarity">
    <text evidence="5">Belongs to the class-II pyridoxal-phosphate-dependent aminotransferase family. MalY/PatB cystathionine beta-lyase subfamily.</text>
</comment>
<dbReference type="InterPro" id="IPR015424">
    <property type="entry name" value="PyrdxlP-dep_Trfase"/>
</dbReference>
<comment type="caution">
    <text evidence="7">The sequence shown here is derived from an EMBL/GenBank/DDBJ whole genome shotgun (WGS) entry which is preliminary data.</text>
</comment>
<evidence type="ECO:0000313" key="7">
    <source>
        <dbReference type="EMBL" id="MEN1948162.1"/>
    </source>
</evidence>
<keyword evidence="3" id="KW-0663">Pyridoxal phosphate</keyword>
<dbReference type="RefSeq" id="WP_342116228.1">
    <property type="nucleotide sequence ID" value="NZ_JBCAUN010000003.1"/>
</dbReference>
<evidence type="ECO:0000256" key="4">
    <source>
        <dbReference type="ARBA" id="ARBA00023239"/>
    </source>
</evidence>
<dbReference type="Proteomes" id="UP001425155">
    <property type="component" value="Unassembled WGS sequence"/>
</dbReference>
<dbReference type="Gene3D" id="3.90.1150.10">
    <property type="entry name" value="Aspartate Aminotransferase, domain 1"/>
    <property type="match status" value="1"/>
</dbReference>
<protein>
    <recommendedName>
        <fullName evidence="2">cysteine-S-conjugate beta-lyase</fullName>
        <ecNumber evidence="2">4.4.1.13</ecNumber>
    </recommendedName>
</protein>
<dbReference type="InterPro" id="IPR051798">
    <property type="entry name" value="Class-II_PLP-Dep_Aminotrans"/>
</dbReference>
<reference evidence="7 8" key="1">
    <citation type="submission" date="2024-03" db="EMBL/GenBank/DDBJ databases">
        <title>YIM 134122 draft genome.</title>
        <authorList>
            <person name="Zuo S."/>
            <person name="Xiong L."/>
        </authorList>
    </citation>
    <scope>NUCLEOTIDE SEQUENCE [LARGE SCALE GENOMIC DNA]</scope>
    <source>
        <strain evidence="7 8">YIM 134122</strain>
    </source>
</reference>
<evidence type="ECO:0000256" key="3">
    <source>
        <dbReference type="ARBA" id="ARBA00022898"/>
    </source>
</evidence>
<dbReference type="GO" id="GO:0008483">
    <property type="term" value="F:transaminase activity"/>
    <property type="evidence" value="ECO:0007669"/>
    <property type="project" value="UniProtKB-KW"/>
</dbReference>
<evidence type="ECO:0000313" key="8">
    <source>
        <dbReference type="Proteomes" id="UP001425155"/>
    </source>
</evidence>
<name>A0ABU9W836_9MICO</name>
<sequence>MTRIDAEPLHSLRGRTSEKWRTHPADVLPLTVAEMDFPLAPPITAALHAAVERSDTGYVYTSLAVATAFAGFARDRWGWEVDPNRVTSTADVSLGIVEVLRQVTEPGDGVIITPPVYPPFFELAPEASARIVGIPLLGGIEDGWRLDLDGIDAAFAAGARAMVLCNPHNPVGLCHTADDLRTLADIAQRHGATIVSDEIHNALLREGAAYSPFLSVSDAAREVGIAVTSASKAFNVAGLKCALVITASDRGDAVRAAFPIEVQWRTGLFGEIASIAAFSAGGAWLDGVRETLDANAKMLGELLAEKLPGVRYRIPDATYLAWLDLSALGWGDDPAAHALEHAKVALANGPEFGAEQGRGHARLNFGTSPEIIIEAIDRLAALAARDLPPGR</sequence>
<dbReference type="PANTHER" id="PTHR43525:SF2">
    <property type="entry name" value="CYSTATHIONINE BETA-LYASE-RELATED"/>
    <property type="match status" value="1"/>
</dbReference>
<dbReference type="InterPro" id="IPR015421">
    <property type="entry name" value="PyrdxlP-dep_Trfase_major"/>
</dbReference>
<evidence type="ECO:0000256" key="5">
    <source>
        <dbReference type="ARBA" id="ARBA00037974"/>
    </source>
</evidence>
<accession>A0ABU9W836</accession>
<dbReference type="Gene3D" id="3.40.640.10">
    <property type="entry name" value="Type I PLP-dependent aspartate aminotransferase-like (Major domain)"/>
    <property type="match status" value="1"/>
</dbReference>
<dbReference type="PANTHER" id="PTHR43525">
    <property type="entry name" value="PROTEIN MALY"/>
    <property type="match status" value="1"/>
</dbReference>
<dbReference type="InterPro" id="IPR004839">
    <property type="entry name" value="Aminotransferase_I/II_large"/>
</dbReference>
<dbReference type="CDD" id="cd00609">
    <property type="entry name" value="AAT_like"/>
    <property type="match status" value="1"/>
</dbReference>
<dbReference type="EC" id="4.4.1.13" evidence="2"/>
<dbReference type="Pfam" id="PF00155">
    <property type="entry name" value="Aminotran_1_2"/>
    <property type="match status" value="1"/>
</dbReference>
<feature type="domain" description="Aminotransferase class I/classII large" evidence="6">
    <location>
        <begin position="26"/>
        <end position="379"/>
    </location>
</feature>
<comment type="cofactor">
    <cofactor evidence="1">
        <name>pyridoxal 5'-phosphate</name>
        <dbReference type="ChEBI" id="CHEBI:597326"/>
    </cofactor>
</comment>
<proteinExistence type="inferred from homology"/>
<gene>
    <name evidence="7" type="ORF">WJX64_16515</name>
</gene>
<keyword evidence="7" id="KW-0808">Transferase</keyword>
<dbReference type="InterPro" id="IPR015422">
    <property type="entry name" value="PyrdxlP-dep_Trfase_small"/>
</dbReference>
<keyword evidence="8" id="KW-1185">Reference proteome</keyword>
<keyword evidence="7" id="KW-0032">Aminotransferase</keyword>